<comment type="caution">
    <text evidence="3">The sequence shown here is derived from an EMBL/GenBank/DDBJ whole genome shotgun (WGS) entry which is preliminary data.</text>
</comment>
<keyword evidence="4" id="KW-1185">Reference proteome</keyword>
<feature type="transmembrane region" description="Helical" evidence="2">
    <location>
        <begin position="46"/>
        <end position="65"/>
    </location>
</feature>
<gene>
    <name evidence="3" type="ORF">BLL40_11420</name>
</gene>
<dbReference type="EMBL" id="MRWQ01000009">
    <property type="protein sequence ID" value="OKL36212.1"/>
    <property type="molecule type" value="Genomic_DNA"/>
</dbReference>
<dbReference type="PANTHER" id="PTHR35792:SF1">
    <property type="entry name" value="SLL0268 PROTEIN"/>
    <property type="match status" value="1"/>
</dbReference>
<feature type="compositionally biased region" description="Low complexity" evidence="1">
    <location>
        <begin position="212"/>
        <end position="229"/>
    </location>
</feature>
<dbReference type="OrthoDB" id="9810874at2"/>
<dbReference type="InterPro" id="IPR024623">
    <property type="entry name" value="YtxH"/>
</dbReference>
<evidence type="ECO:0000313" key="3">
    <source>
        <dbReference type="EMBL" id="OKL36212.1"/>
    </source>
</evidence>
<feature type="region of interest" description="Disordered" evidence="1">
    <location>
        <begin position="166"/>
        <end position="238"/>
    </location>
</feature>
<dbReference type="PANTHER" id="PTHR35792">
    <property type="entry name" value="GENERAL STRESS PROTEIN"/>
    <property type="match status" value="1"/>
</dbReference>
<evidence type="ECO:0008006" key="5">
    <source>
        <dbReference type="Google" id="ProtNLM"/>
    </source>
</evidence>
<keyword evidence="2" id="KW-0812">Transmembrane</keyword>
<evidence type="ECO:0000256" key="2">
    <source>
        <dbReference type="SAM" id="Phobius"/>
    </source>
</evidence>
<dbReference type="RefSeq" id="WP_073712034.1">
    <property type="nucleotide sequence ID" value="NZ_MRWQ01000009.1"/>
</dbReference>
<proteinExistence type="predicted"/>
<keyword evidence="2" id="KW-1133">Transmembrane helix</keyword>
<dbReference type="InterPro" id="IPR052928">
    <property type="entry name" value="Desiccation-related_membrane"/>
</dbReference>
<dbReference type="Pfam" id="PF12732">
    <property type="entry name" value="YtxH"/>
    <property type="match status" value="1"/>
</dbReference>
<sequence>MRNNNTYDQFNIKKNDATATKQPQYDNLDLNTDRYNNDDSINTKDFIIGALCGAFIGAATALMVAPKSGRELRDDLNVQAGSLKERASGLTDTAKDKTSTLTKTVQEQSTAIVDKVKSLKSGDKSANSALGNEEDADANSIVENVDGAVKDTVDTTADAAKSKLDETKKAFDDMENSSSVLASADTTDTSQKPKSEGWTDPAGKGIDEKKSNSGSNSTNSNTNGSNHNNKNIRKATNR</sequence>
<dbReference type="Proteomes" id="UP000186524">
    <property type="component" value="Unassembled WGS sequence"/>
</dbReference>
<reference evidence="3 4" key="1">
    <citation type="submission" date="2016-12" db="EMBL/GenBank/DDBJ databases">
        <title>Domibacillus sp. SAOS 44 whole genome sequencing.</title>
        <authorList>
            <person name="Verma A."/>
            <person name="Krishnamurthi S."/>
        </authorList>
    </citation>
    <scope>NUCLEOTIDE SEQUENCE [LARGE SCALE GENOMIC DNA]</scope>
    <source>
        <strain evidence="3 4">SAOS 44</strain>
    </source>
</reference>
<organism evidence="3 4">
    <name type="scientific">Domibacillus mangrovi</name>
    <dbReference type="NCBI Taxonomy" id="1714354"/>
    <lineage>
        <taxon>Bacteria</taxon>
        <taxon>Bacillati</taxon>
        <taxon>Bacillota</taxon>
        <taxon>Bacilli</taxon>
        <taxon>Bacillales</taxon>
        <taxon>Bacillaceae</taxon>
        <taxon>Domibacillus</taxon>
    </lineage>
</organism>
<keyword evidence="2" id="KW-0472">Membrane</keyword>
<evidence type="ECO:0000313" key="4">
    <source>
        <dbReference type="Proteomes" id="UP000186524"/>
    </source>
</evidence>
<accession>A0A1Q5P243</accession>
<protein>
    <recommendedName>
        <fullName evidence="5">General stress protein</fullName>
    </recommendedName>
</protein>
<feature type="region of interest" description="Disordered" evidence="1">
    <location>
        <begin position="122"/>
        <end position="143"/>
    </location>
</feature>
<dbReference type="STRING" id="1714354.BLL40_11420"/>
<dbReference type="AlphaFoldDB" id="A0A1Q5P243"/>
<evidence type="ECO:0000256" key="1">
    <source>
        <dbReference type="SAM" id="MobiDB-lite"/>
    </source>
</evidence>
<name>A0A1Q5P243_9BACI</name>
<feature type="compositionally biased region" description="Polar residues" evidence="1">
    <location>
        <begin position="176"/>
        <end position="190"/>
    </location>
</feature>